<reference evidence="2 3" key="1">
    <citation type="submission" date="2021-04" db="EMBL/GenBank/DDBJ databases">
        <title>Nocardia tengchongensis.</title>
        <authorList>
            <person name="Zhuang k."/>
            <person name="Ran Y."/>
            <person name="Li W."/>
        </authorList>
    </citation>
    <scope>NUCLEOTIDE SEQUENCE [LARGE SCALE GENOMIC DNA]</scope>
    <source>
        <strain evidence="2 3">CFH S0057</strain>
    </source>
</reference>
<dbReference type="Pfam" id="PF07510">
    <property type="entry name" value="GmrSD_C"/>
    <property type="match status" value="1"/>
</dbReference>
<feature type="domain" description="GmrSD restriction endonucleases C-terminal" evidence="1">
    <location>
        <begin position="90"/>
        <end position="226"/>
    </location>
</feature>
<proteinExistence type="predicted"/>
<dbReference type="PANTHER" id="PTHR24094:SF15">
    <property type="entry name" value="AMP-DEPENDENT SYNTHETASE_LIGASE DOMAIN-CONTAINING PROTEIN-RELATED"/>
    <property type="match status" value="1"/>
</dbReference>
<dbReference type="RefSeq" id="WP_213557781.1">
    <property type="nucleotide sequence ID" value="NZ_JBHXAJ010000004.1"/>
</dbReference>
<evidence type="ECO:0000313" key="3">
    <source>
        <dbReference type="Proteomes" id="UP000683310"/>
    </source>
</evidence>
<protein>
    <submittedName>
        <fullName evidence="2">HNH endonuclease</fullName>
    </submittedName>
</protein>
<dbReference type="PROSITE" id="PS51257">
    <property type="entry name" value="PROKAR_LIPOPROTEIN"/>
    <property type="match status" value="1"/>
</dbReference>
<dbReference type="InterPro" id="IPR011089">
    <property type="entry name" value="GmrSD_C"/>
</dbReference>
<gene>
    <name evidence="2" type="ORF">KHQ06_00315</name>
</gene>
<sequence>MWRTGWIRLVGTVVILFTVLGCGTVGQETPAPGSPTRAQLERLLAGVVSVPHRPRPGGYQRGCGGGQGCVFGPAWTDDHDGPGGHDGCDSRNTVLARQLTAVSFRPGDTCVVVAGALDDPYTGRRIAFERAAAKAVQIDHVYPLAAAWDLGASGWPPARRVRFANDVDYNLLAVDGKTNQDKGDRTPADWLPPARANRCFYAGKYLTAANRYGLPVTAADRTALAGVARGCP</sequence>
<accession>A0ABX8CP49</accession>
<dbReference type="GO" id="GO:0004519">
    <property type="term" value="F:endonuclease activity"/>
    <property type="evidence" value="ECO:0007669"/>
    <property type="project" value="UniProtKB-KW"/>
</dbReference>
<dbReference type="EMBL" id="CP074371">
    <property type="protein sequence ID" value="QVI21680.1"/>
    <property type="molecule type" value="Genomic_DNA"/>
</dbReference>
<keyword evidence="2" id="KW-0255">Endonuclease</keyword>
<dbReference type="PANTHER" id="PTHR24094">
    <property type="entry name" value="SECRETED PROTEIN"/>
    <property type="match status" value="1"/>
</dbReference>
<dbReference type="Proteomes" id="UP000683310">
    <property type="component" value="Chromosome"/>
</dbReference>
<evidence type="ECO:0000259" key="1">
    <source>
        <dbReference type="Pfam" id="PF07510"/>
    </source>
</evidence>
<keyword evidence="2" id="KW-0378">Hydrolase</keyword>
<organism evidence="2 3">
    <name type="scientific">Nocardia tengchongensis</name>
    <dbReference type="NCBI Taxonomy" id="2055889"/>
    <lineage>
        <taxon>Bacteria</taxon>
        <taxon>Bacillati</taxon>
        <taxon>Actinomycetota</taxon>
        <taxon>Actinomycetes</taxon>
        <taxon>Mycobacteriales</taxon>
        <taxon>Nocardiaceae</taxon>
        <taxon>Nocardia</taxon>
    </lineage>
</organism>
<name>A0ABX8CP49_9NOCA</name>
<keyword evidence="3" id="KW-1185">Reference proteome</keyword>
<keyword evidence="2" id="KW-0540">Nuclease</keyword>
<evidence type="ECO:0000313" key="2">
    <source>
        <dbReference type="EMBL" id="QVI21680.1"/>
    </source>
</evidence>